<dbReference type="GO" id="GO:0032259">
    <property type="term" value="P:methylation"/>
    <property type="evidence" value="ECO:0007669"/>
    <property type="project" value="UniProtKB-KW"/>
</dbReference>
<evidence type="ECO:0000313" key="2">
    <source>
        <dbReference type="EMBL" id="KAG7341685.1"/>
    </source>
</evidence>
<dbReference type="OrthoDB" id="5560686at2759"/>
<dbReference type="GO" id="GO:0008168">
    <property type="term" value="F:methyltransferase activity"/>
    <property type="evidence" value="ECO:0007669"/>
    <property type="project" value="UniProtKB-KW"/>
</dbReference>
<dbReference type="Pfam" id="PF00856">
    <property type="entry name" value="SET"/>
    <property type="match status" value="1"/>
</dbReference>
<dbReference type="AlphaFoldDB" id="A0A9K3KEK4"/>
<dbReference type="InterPro" id="IPR001214">
    <property type="entry name" value="SET_dom"/>
</dbReference>
<comment type="caution">
    <text evidence="2">The sequence shown here is derived from an EMBL/GenBank/DDBJ whole genome shotgun (WGS) entry which is preliminary data.</text>
</comment>
<feature type="domain" description="SET" evidence="1">
    <location>
        <begin position="19"/>
        <end position="356"/>
    </location>
</feature>
<sequence>MISPSSTLHPSSHAVPDDCTLVMAPSTIPNAGWGVFTLTERRKNEPLLRRRQWTDDHLLAYGDLVIQLPDLQHPLGAKKLLWEYLWDARETGGQYEGLQVVSFVPGVAMLANGDATYFNVLPSLQPNMDNAGATRRRSNSSPGIGAFTQYHNFTWYVSKDMVAGDEVFINYGHGWFQERGFESSVPPHKRMDRPTVSKLRDEGYCLDNLRPGLSSIPHAGRGAFAKRNFSNGTVVAPVPVLPISKVSMQMLKQHHDGRWVETQQLLTNYCYGHSQSTLLLCPYSDMVHLINHGHRTNDSTTTQKSANVRLQWSTTHGPQYFNRSMEELQETSTRLMLELVALRDIQEGDEIFLDYGPEWSHSWHQHVEGWLPLQDEDYVPSYVLNQQLSSRPLLTMVEQKTRPYPDNIFTSCYYNLTLEEIEAALPTQYNAGQPQAQRVAEWKHSDGIFEPQNLRPCLLLDRNKDEDSNHFYTVRLMNRPGTKEKERLPKTIAFVVTQVPRRAVRFSDKIYTTDQHLETAFRQPIGIDLFPKQWLDLQDGKGGGRDIELS</sequence>
<protein>
    <submittedName>
        <fullName evidence="2">SET methyltransferase domain containing protein</fullName>
    </submittedName>
</protein>
<dbReference type="PROSITE" id="PS50280">
    <property type="entry name" value="SET"/>
    <property type="match status" value="1"/>
</dbReference>
<accession>A0A9K3KEK4</accession>
<name>A0A9K3KEK4_9STRA</name>
<gene>
    <name evidence="2" type="ORF">IV203_023638</name>
</gene>
<dbReference type="Proteomes" id="UP000693970">
    <property type="component" value="Unassembled WGS sequence"/>
</dbReference>
<dbReference type="EMBL" id="JAGRRH010000026">
    <property type="protein sequence ID" value="KAG7341685.1"/>
    <property type="molecule type" value="Genomic_DNA"/>
</dbReference>
<organism evidence="2 3">
    <name type="scientific">Nitzschia inconspicua</name>
    <dbReference type="NCBI Taxonomy" id="303405"/>
    <lineage>
        <taxon>Eukaryota</taxon>
        <taxon>Sar</taxon>
        <taxon>Stramenopiles</taxon>
        <taxon>Ochrophyta</taxon>
        <taxon>Bacillariophyta</taxon>
        <taxon>Bacillariophyceae</taxon>
        <taxon>Bacillariophycidae</taxon>
        <taxon>Bacillariales</taxon>
        <taxon>Bacillariaceae</taxon>
        <taxon>Nitzschia</taxon>
    </lineage>
</organism>
<evidence type="ECO:0000259" key="1">
    <source>
        <dbReference type="PROSITE" id="PS50280"/>
    </source>
</evidence>
<reference evidence="2" key="2">
    <citation type="submission" date="2021-04" db="EMBL/GenBank/DDBJ databases">
        <authorList>
            <person name="Podell S."/>
        </authorList>
    </citation>
    <scope>NUCLEOTIDE SEQUENCE</scope>
    <source>
        <strain evidence="2">Hildebrandi</strain>
    </source>
</reference>
<keyword evidence="3" id="KW-1185">Reference proteome</keyword>
<reference evidence="2" key="1">
    <citation type="journal article" date="2021" name="Sci. Rep.">
        <title>Diploid genomic architecture of Nitzschia inconspicua, an elite biomass production diatom.</title>
        <authorList>
            <person name="Oliver A."/>
            <person name="Podell S."/>
            <person name="Pinowska A."/>
            <person name="Traller J.C."/>
            <person name="Smith S.R."/>
            <person name="McClure R."/>
            <person name="Beliaev A."/>
            <person name="Bohutskyi P."/>
            <person name="Hill E.A."/>
            <person name="Rabines A."/>
            <person name="Zheng H."/>
            <person name="Allen L.Z."/>
            <person name="Kuo A."/>
            <person name="Grigoriev I.V."/>
            <person name="Allen A.E."/>
            <person name="Hazlebeck D."/>
            <person name="Allen E.E."/>
        </authorList>
    </citation>
    <scope>NUCLEOTIDE SEQUENCE</scope>
    <source>
        <strain evidence="2">Hildebrandi</strain>
    </source>
</reference>
<keyword evidence="2" id="KW-0489">Methyltransferase</keyword>
<evidence type="ECO:0000313" key="3">
    <source>
        <dbReference type="Proteomes" id="UP000693970"/>
    </source>
</evidence>
<proteinExistence type="predicted"/>
<keyword evidence="2" id="KW-0808">Transferase</keyword>